<sequence>MIREMTQTDLEQFSPTFADAIQVSRKREKKTKKTRTGAFILFIG</sequence>
<reference evidence="2" key="1">
    <citation type="journal article" date="2019" name="Int. J. Syst. Evol. Microbiol.">
        <title>The Global Catalogue of Microorganisms (GCM) 10K type strain sequencing project: providing services to taxonomists for standard genome sequencing and annotation.</title>
        <authorList>
            <consortium name="The Broad Institute Genomics Platform"/>
            <consortium name="The Broad Institute Genome Sequencing Center for Infectious Disease"/>
            <person name="Wu L."/>
            <person name="Ma J."/>
        </authorList>
    </citation>
    <scope>NUCLEOTIDE SEQUENCE [LARGE SCALE GENOMIC DNA]</scope>
    <source>
        <strain evidence="2">CECT 7398</strain>
    </source>
</reference>
<gene>
    <name evidence="1" type="ORF">QWZ16_17915</name>
</gene>
<organism evidence="1 2">
    <name type="scientific">Vibrio ostreicida</name>
    <dbReference type="NCBI Taxonomy" id="526588"/>
    <lineage>
        <taxon>Bacteria</taxon>
        <taxon>Pseudomonadati</taxon>
        <taxon>Pseudomonadota</taxon>
        <taxon>Gammaproteobacteria</taxon>
        <taxon>Vibrionales</taxon>
        <taxon>Vibrionaceae</taxon>
        <taxon>Vibrio</taxon>
    </lineage>
</organism>
<accession>A0ABT8BWW0</accession>
<comment type="caution">
    <text evidence="1">The sequence shown here is derived from an EMBL/GenBank/DDBJ whole genome shotgun (WGS) entry which is preliminary data.</text>
</comment>
<dbReference type="RefSeq" id="WP_281249511.1">
    <property type="nucleotide sequence ID" value="NZ_JABEYA020000005.1"/>
</dbReference>
<proteinExistence type="predicted"/>
<evidence type="ECO:0000313" key="1">
    <source>
        <dbReference type="EMBL" id="MDN3611478.1"/>
    </source>
</evidence>
<protein>
    <submittedName>
        <fullName evidence="1">Uncharacterized protein</fullName>
    </submittedName>
</protein>
<dbReference type="Proteomes" id="UP001238540">
    <property type="component" value="Unassembled WGS sequence"/>
</dbReference>
<name>A0ABT8BWW0_9VIBR</name>
<evidence type="ECO:0000313" key="2">
    <source>
        <dbReference type="Proteomes" id="UP001238540"/>
    </source>
</evidence>
<dbReference type="EMBL" id="JAUFQC010000027">
    <property type="protein sequence ID" value="MDN3611478.1"/>
    <property type="molecule type" value="Genomic_DNA"/>
</dbReference>
<keyword evidence="2" id="KW-1185">Reference proteome</keyword>